<feature type="domain" description="DUF4124" evidence="3">
    <location>
        <begin position="15"/>
        <end position="70"/>
    </location>
</feature>
<dbReference type="RefSeq" id="WP_009858150.1">
    <property type="nucleotide sequence ID" value="NZ_JAAOCD010000007.1"/>
</dbReference>
<feature type="compositionally biased region" description="Low complexity" evidence="1">
    <location>
        <begin position="70"/>
        <end position="81"/>
    </location>
</feature>
<evidence type="ECO:0000256" key="2">
    <source>
        <dbReference type="SAM" id="SignalP"/>
    </source>
</evidence>
<keyword evidence="2" id="KW-0732">Signal</keyword>
<accession>A0ABX0HYU4</accession>
<keyword evidence="5" id="KW-1185">Reference proteome</keyword>
<evidence type="ECO:0000313" key="5">
    <source>
        <dbReference type="Proteomes" id="UP000802098"/>
    </source>
</evidence>
<dbReference type="Proteomes" id="UP000802098">
    <property type="component" value="Unassembled WGS sequence"/>
</dbReference>
<dbReference type="Pfam" id="PF13511">
    <property type="entry name" value="DUF4124"/>
    <property type="match status" value="1"/>
</dbReference>
<feature type="chain" id="PRO_5046284761" evidence="2">
    <location>
        <begin position="28"/>
        <end position="165"/>
    </location>
</feature>
<evidence type="ECO:0000313" key="4">
    <source>
        <dbReference type="EMBL" id="NHK99595.1"/>
    </source>
</evidence>
<sequence>MPIARPSPLLPLAVAACLLALAGSAQAQWIWRDRNGQITASDLPPPREVADKDIVQRPSNARRPLPPPAAASAASAPAAPRVDPVLEQRRRAAEQEQQAKLKAEQERVAQARAENCRRAKAQLAGLQSGQRIARLNEKGEREILDDKGRAEESRRAEGIIASDCE</sequence>
<feature type="region of interest" description="Disordered" evidence="1">
    <location>
        <begin position="137"/>
        <end position="165"/>
    </location>
</feature>
<evidence type="ECO:0000259" key="3">
    <source>
        <dbReference type="Pfam" id="PF13511"/>
    </source>
</evidence>
<feature type="compositionally biased region" description="Basic and acidic residues" evidence="1">
    <location>
        <begin position="137"/>
        <end position="157"/>
    </location>
</feature>
<dbReference type="InterPro" id="IPR025392">
    <property type="entry name" value="DUF4124"/>
</dbReference>
<gene>
    <name evidence="4" type="ORF">G7087_14500</name>
</gene>
<evidence type="ECO:0000256" key="1">
    <source>
        <dbReference type="SAM" id="MobiDB-lite"/>
    </source>
</evidence>
<comment type="caution">
    <text evidence="4">The sequence shown here is derived from an EMBL/GenBank/DDBJ whole genome shotgun (WGS) entry which is preliminary data.</text>
</comment>
<protein>
    <submittedName>
        <fullName evidence="4">DUF4124 domain-containing protein</fullName>
    </submittedName>
</protein>
<dbReference type="PROSITE" id="PS51257">
    <property type="entry name" value="PROKAR_LIPOPROTEIN"/>
    <property type="match status" value="1"/>
</dbReference>
<feature type="signal peptide" evidence="2">
    <location>
        <begin position="1"/>
        <end position="27"/>
    </location>
</feature>
<dbReference type="EMBL" id="JAAOCD010000007">
    <property type="protein sequence ID" value="NHK99595.1"/>
    <property type="molecule type" value="Genomic_DNA"/>
</dbReference>
<feature type="region of interest" description="Disordered" evidence="1">
    <location>
        <begin position="38"/>
        <end position="113"/>
    </location>
</feature>
<feature type="compositionally biased region" description="Basic and acidic residues" evidence="1">
    <location>
        <begin position="84"/>
        <end position="113"/>
    </location>
</feature>
<organism evidence="4 5">
    <name type="scientific">Rubrivivax benzoatilyticus</name>
    <dbReference type="NCBI Taxonomy" id="316997"/>
    <lineage>
        <taxon>Bacteria</taxon>
        <taxon>Pseudomonadati</taxon>
        <taxon>Pseudomonadota</taxon>
        <taxon>Betaproteobacteria</taxon>
        <taxon>Burkholderiales</taxon>
        <taxon>Sphaerotilaceae</taxon>
        <taxon>Rubrivivax</taxon>
    </lineage>
</organism>
<proteinExistence type="predicted"/>
<reference evidence="4 5" key="1">
    <citation type="submission" date="2020-03" db="EMBL/GenBank/DDBJ databases">
        <title>Rubrivivax benzoatilyticus JA2 (sequenced after 10 years sub-culturing).</title>
        <authorList>
            <person name="Gupta D."/>
            <person name="Chintalapati S."/>
            <person name="Chintalapati V.R."/>
        </authorList>
    </citation>
    <scope>NUCLEOTIDE SEQUENCE [LARGE SCALE GENOMIC DNA]</scope>
    <source>
        <strain evidence="4 5">JA2-Mal</strain>
    </source>
</reference>
<name>A0ABX0HYU4_9BURK</name>